<dbReference type="InterPro" id="IPR052389">
    <property type="entry name" value="Sec_Metab_Biosynth-Assoc"/>
</dbReference>
<reference evidence="2 3" key="1">
    <citation type="journal article" date="2018" name="Mol. Biol. Evol.">
        <title>Broad Genomic Sampling Reveals a Smut Pathogenic Ancestry of the Fungal Clade Ustilaginomycotina.</title>
        <authorList>
            <person name="Kijpornyongpan T."/>
            <person name="Mondo S.J."/>
            <person name="Barry K."/>
            <person name="Sandor L."/>
            <person name="Lee J."/>
            <person name="Lipzen A."/>
            <person name="Pangilinan J."/>
            <person name="LaButti K."/>
            <person name="Hainaut M."/>
            <person name="Henrissat B."/>
            <person name="Grigoriev I.V."/>
            <person name="Spatafora J.W."/>
            <person name="Aime M.C."/>
        </authorList>
    </citation>
    <scope>NUCLEOTIDE SEQUENCE [LARGE SCALE GENOMIC DNA]</scope>
    <source>
        <strain evidence="2 3">MCA 3882</strain>
    </source>
</reference>
<proteinExistence type="predicted"/>
<dbReference type="GeneID" id="37023521"/>
<dbReference type="PANTHER" id="PTHR38110">
    <property type="entry name" value="CHROMOSOME 23, WHOLE GENOME SHOTGUN SEQUENCE"/>
    <property type="match status" value="1"/>
</dbReference>
<dbReference type="InterPro" id="IPR029069">
    <property type="entry name" value="HotDog_dom_sf"/>
</dbReference>
<dbReference type="AlphaFoldDB" id="A0A316VDC7"/>
<dbReference type="Pfam" id="PF13622">
    <property type="entry name" value="4HBT_3"/>
    <property type="match status" value="1"/>
</dbReference>
<dbReference type="InterPro" id="IPR049449">
    <property type="entry name" value="TesB_ACOT8-like_N"/>
</dbReference>
<name>A0A316VDC7_9BASI</name>
<dbReference type="EMBL" id="KZ819603">
    <property type="protein sequence ID" value="PWN35687.1"/>
    <property type="molecule type" value="Genomic_DNA"/>
</dbReference>
<accession>A0A316VDC7</accession>
<organism evidence="2 3">
    <name type="scientific">Meira miltonrushii</name>
    <dbReference type="NCBI Taxonomy" id="1280837"/>
    <lineage>
        <taxon>Eukaryota</taxon>
        <taxon>Fungi</taxon>
        <taxon>Dikarya</taxon>
        <taxon>Basidiomycota</taxon>
        <taxon>Ustilaginomycotina</taxon>
        <taxon>Exobasidiomycetes</taxon>
        <taxon>Exobasidiales</taxon>
        <taxon>Brachybasidiaceae</taxon>
        <taxon>Meira</taxon>
    </lineage>
</organism>
<protein>
    <recommendedName>
        <fullName evidence="1">Acyl-CoA thioesterase-like N-terminal HotDog domain-containing protein</fullName>
    </recommendedName>
</protein>
<dbReference type="STRING" id="1280837.A0A316VDC7"/>
<keyword evidence="3" id="KW-1185">Reference proteome</keyword>
<dbReference type="Proteomes" id="UP000245771">
    <property type="component" value="Unassembled WGS sequence"/>
</dbReference>
<sequence>MSSTGTKAVLLRATEKKLILDEEQKAIYTGIVDPQWNVFAISNGGYTLGILLNCAQNFVVRRIGKQQKDLLSCSTSYFAGVSAKVPFTVEVRLLKKGKSTSIVETDMLQKTAEDGGMLLCVRASAIFTDFASLRSDSLLKQVSILPNDFSAPVPPLISDPTDRSSEHPWWEKQKIPTVVEDKAAQDQAFQKDGLLAVQSMYFPEEHVDEVDMGSYNITALALYSDTSGDFNRMMPKRLHKLTNNFRGFWFATVRLSIEMAQPLPTLPLQKAVTRGKTRFLNEGRWCFEIEIWTHPTDADRLNLPKGTDSILLAVCKQQALSMSASVNKKTASKL</sequence>
<dbReference type="InParanoid" id="A0A316VDC7"/>
<dbReference type="PANTHER" id="PTHR38110:SF1">
    <property type="entry name" value="THIOESTERASE DOMAIN-CONTAINING PROTEIN"/>
    <property type="match status" value="1"/>
</dbReference>
<dbReference type="RefSeq" id="XP_025355989.1">
    <property type="nucleotide sequence ID" value="XM_025501740.1"/>
</dbReference>
<evidence type="ECO:0000259" key="1">
    <source>
        <dbReference type="Pfam" id="PF13622"/>
    </source>
</evidence>
<evidence type="ECO:0000313" key="2">
    <source>
        <dbReference type="EMBL" id="PWN35687.1"/>
    </source>
</evidence>
<evidence type="ECO:0000313" key="3">
    <source>
        <dbReference type="Proteomes" id="UP000245771"/>
    </source>
</evidence>
<feature type="domain" description="Acyl-CoA thioesterase-like N-terminal HotDog" evidence="1">
    <location>
        <begin position="33"/>
        <end position="128"/>
    </location>
</feature>
<dbReference type="InterPro" id="IPR042171">
    <property type="entry name" value="Acyl-CoA_hotdog"/>
</dbReference>
<dbReference type="OrthoDB" id="2532955at2759"/>
<dbReference type="Gene3D" id="2.40.160.210">
    <property type="entry name" value="Acyl-CoA thioesterase, double hotdog domain"/>
    <property type="match status" value="1"/>
</dbReference>
<gene>
    <name evidence="2" type="ORF">FA14DRAFT_189626</name>
</gene>
<dbReference type="SUPFAM" id="SSF54637">
    <property type="entry name" value="Thioesterase/thiol ester dehydrase-isomerase"/>
    <property type="match status" value="1"/>
</dbReference>